<feature type="coiled-coil region" evidence="1">
    <location>
        <begin position="28"/>
        <end position="67"/>
    </location>
</feature>
<accession>A0AAX3U177</accession>
<dbReference type="EMBL" id="CP118709">
    <property type="protein sequence ID" value="WGK81201.1"/>
    <property type="molecule type" value="Genomic_DNA"/>
</dbReference>
<sequence>MRKLILMLCLILNSNSLMANNKLTTTEINELSNINIEFENKYNDANIDNLTKNYNKLKSEVQSIKEKIDDNKYHIADSMELIQRELISGTSNDDLISSLKNASSSIKELNEQLNESESKLEISHRDMEKSKGLLLIIEKIKNQKILELYNRIKTRLINEESILHEQEYSGKIKCGSRETISLCIERNRRSIEQSFSLMNGDIDSIKIKSFDFVDASLDMQGVLKYSVNTKYTKLFSKADEKAIRKELGLNKHFLLLTSNDENTEYYVNNEFAGKGKVVEFSGTFSGVIDILAKNGDKKESIKTTSYSKNEYHFKFSTRNGSKVTTSSYSEQEQEQEQEQENKTQEAAHSNDDTSDIGVDLNKFLDPINIIVYEDNKFFYIQPKIYKEIEKIPLQDTIAESTNYCKENFDALLVTADDLNYLDKQKSLPEGQFWTSKEENKPSSEKKQFICKMPKVEVTERFKD</sequence>
<evidence type="ECO:0000256" key="2">
    <source>
        <dbReference type="SAM" id="MobiDB-lite"/>
    </source>
</evidence>
<dbReference type="AlphaFoldDB" id="A0AAX3U177"/>
<keyword evidence="1" id="KW-0175">Coiled coil</keyword>
<dbReference type="RefSeq" id="WP_301064385.1">
    <property type="nucleotide sequence ID" value="NZ_CP118709.1"/>
</dbReference>
<proteinExistence type="predicted"/>
<feature type="coiled-coil region" evidence="1">
    <location>
        <begin position="92"/>
        <end position="126"/>
    </location>
</feature>
<name>A0AAX3U177_9VIBR</name>
<evidence type="ECO:0000313" key="4">
    <source>
        <dbReference type="EMBL" id="WGK81201.1"/>
    </source>
</evidence>
<reference evidence="4" key="1">
    <citation type="submission" date="2022-02" db="EMBL/GenBank/DDBJ databases">
        <title>Emergence and expansion in Europe of a Vibrio aestuarianus clonal complex pathogenic for oysters.</title>
        <authorList>
            <person name="Mesnil A."/>
            <person name="Travers M.-A."/>
        </authorList>
    </citation>
    <scope>NUCLEOTIDE SEQUENCE</scope>
    <source>
        <strain evidence="4">U29</strain>
    </source>
</reference>
<evidence type="ECO:0000256" key="1">
    <source>
        <dbReference type="SAM" id="Coils"/>
    </source>
</evidence>
<feature type="chain" id="PRO_5043982503" evidence="3">
    <location>
        <begin position="20"/>
        <end position="463"/>
    </location>
</feature>
<evidence type="ECO:0000256" key="3">
    <source>
        <dbReference type="SAM" id="SignalP"/>
    </source>
</evidence>
<keyword evidence="3" id="KW-0732">Signal</keyword>
<feature type="compositionally biased region" description="Basic and acidic residues" evidence="2">
    <location>
        <begin position="339"/>
        <end position="351"/>
    </location>
</feature>
<dbReference type="Proteomes" id="UP001239257">
    <property type="component" value="Chromosome 1"/>
</dbReference>
<gene>
    <name evidence="4" type="ORF">PYE51_11250</name>
</gene>
<feature type="signal peptide" evidence="3">
    <location>
        <begin position="1"/>
        <end position="19"/>
    </location>
</feature>
<organism evidence="4 5">
    <name type="scientific">Vibrio aestuarianus</name>
    <dbReference type="NCBI Taxonomy" id="28171"/>
    <lineage>
        <taxon>Bacteria</taxon>
        <taxon>Pseudomonadati</taxon>
        <taxon>Pseudomonadota</taxon>
        <taxon>Gammaproteobacteria</taxon>
        <taxon>Vibrionales</taxon>
        <taxon>Vibrionaceae</taxon>
        <taxon>Vibrio</taxon>
    </lineage>
</organism>
<protein>
    <submittedName>
        <fullName evidence="4">Uncharacterized protein</fullName>
    </submittedName>
</protein>
<feature type="compositionally biased region" description="Polar residues" evidence="2">
    <location>
        <begin position="320"/>
        <end position="329"/>
    </location>
</feature>
<evidence type="ECO:0000313" key="5">
    <source>
        <dbReference type="Proteomes" id="UP001239257"/>
    </source>
</evidence>
<feature type="region of interest" description="Disordered" evidence="2">
    <location>
        <begin position="320"/>
        <end position="355"/>
    </location>
</feature>